<evidence type="ECO:0000313" key="1">
    <source>
        <dbReference type="EMBL" id="CAF4077246.1"/>
    </source>
</evidence>
<reference evidence="1" key="1">
    <citation type="submission" date="2021-02" db="EMBL/GenBank/DDBJ databases">
        <authorList>
            <person name="Nowell W R."/>
        </authorList>
    </citation>
    <scope>NUCLEOTIDE SEQUENCE</scope>
</reference>
<evidence type="ECO:0000313" key="2">
    <source>
        <dbReference type="Proteomes" id="UP000663823"/>
    </source>
</evidence>
<name>A0A819UAX1_9BILA</name>
<organism evidence="1 2">
    <name type="scientific">Rotaria sordida</name>
    <dbReference type="NCBI Taxonomy" id="392033"/>
    <lineage>
        <taxon>Eukaryota</taxon>
        <taxon>Metazoa</taxon>
        <taxon>Spiralia</taxon>
        <taxon>Gnathifera</taxon>
        <taxon>Rotifera</taxon>
        <taxon>Eurotatoria</taxon>
        <taxon>Bdelloidea</taxon>
        <taxon>Philodinida</taxon>
        <taxon>Philodinidae</taxon>
        <taxon>Rotaria</taxon>
    </lineage>
</organism>
<dbReference type="EMBL" id="CAJOAX010010558">
    <property type="protein sequence ID" value="CAF4077246.1"/>
    <property type="molecule type" value="Genomic_DNA"/>
</dbReference>
<protein>
    <submittedName>
        <fullName evidence="1">Uncharacterized protein</fullName>
    </submittedName>
</protein>
<proteinExistence type="predicted"/>
<dbReference type="AlphaFoldDB" id="A0A819UAX1"/>
<sequence>MAIIRRKPSFTMAIIRCERRKMNANNEDHHDHEVVINSDHNHSKASIMPIDRPKYIYHDGEFLPIDYIL</sequence>
<accession>A0A819UAX1</accession>
<comment type="caution">
    <text evidence="1">The sequence shown here is derived from an EMBL/GenBank/DDBJ whole genome shotgun (WGS) entry which is preliminary data.</text>
</comment>
<feature type="non-terminal residue" evidence="1">
    <location>
        <position position="1"/>
    </location>
</feature>
<gene>
    <name evidence="1" type="ORF">OTI717_LOCUS32997</name>
</gene>
<dbReference type="Proteomes" id="UP000663823">
    <property type="component" value="Unassembled WGS sequence"/>
</dbReference>